<dbReference type="FunFam" id="1.10.1040.10:FF:000017">
    <property type="entry name" value="2-dehydropantoate 2-reductase"/>
    <property type="match status" value="1"/>
</dbReference>
<keyword evidence="4" id="KW-0566">Pantothenate biosynthesis</keyword>
<accession>A0A7W4ID04</accession>
<evidence type="ECO:0000256" key="6">
    <source>
        <dbReference type="ARBA" id="ARBA00048793"/>
    </source>
</evidence>
<dbReference type="SUPFAM" id="SSF48179">
    <property type="entry name" value="6-phosphogluconate dehydrogenase C-terminal domain-like"/>
    <property type="match status" value="1"/>
</dbReference>
<evidence type="ECO:0000313" key="9">
    <source>
        <dbReference type="EMBL" id="MBB2160517.1"/>
    </source>
</evidence>
<dbReference type="Gene3D" id="3.40.50.720">
    <property type="entry name" value="NAD(P)-binding Rossmann-like Domain"/>
    <property type="match status" value="1"/>
</dbReference>
<dbReference type="InterPro" id="IPR013332">
    <property type="entry name" value="KPR_N"/>
</dbReference>
<reference evidence="9 10" key="1">
    <citation type="submission" date="2020-04" db="EMBL/GenBank/DDBJ databases">
        <title>Description of novel Gluconacetobacter.</title>
        <authorList>
            <person name="Sombolestani A."/>
        </authorList>
    </citation>
    <scope>NUCLEOTIDE SEQUENCE [LARGE SCALE GENOMIC DNA]</scope>
    <source>
        <strain evidence="9 10">LMG 19747</strain>
    </source>
</reference>
<dbReference type="Gene3D" id="1.10.1040.10">
    <property type="entry name" value="N-(1-d-carboxylethyl)-l-norvaline Dehydrogenase, domain 2"/>
    <property type="match status" value="1"/>
</dbReference>
<comment type="catalytic activity">
    <reaction evidence="6">
        <text>(R)-pantoate + NADP(+) = 2-dehydropantoate + NADPH + H(+)</text>
        <dbReference type="Rhea" id="RHEA:16233"/>
        <dbReference type="ChEBI" id="CHEBI:11561"/>
        <dbReference type="ChEBI" id="CHEBI:15378"/>
        <dbReference type="ChEBI" id="CHEBI:15980"/>
        <dbReference type="ChEBI" id="CHEBI:57783"/>
        <dbReference type="ChEBI" id="CHEBI:58349"/>
        <dbReference type="EC" id="1.1.1.169"/>
    </reaction>
</comment>
<dbReference type="InterPro" id="IPR008927">
    <property type="entry name" value="6-PGluconate_DH-like_C_sf"/>
</dbReference>
<dbReference type="Proteomes" id="UP000589085">
    <property type="component" value="Unassembled WGS sequence"/>
</dbReference>
<dbReference type="PANTHER" id="PTHR21708:SF45">
    <property type="entry name" value="2-DEHYDROPANTOATE 2-REDUCTASE"/>
    <property type="match status" value="1"/>
</dbReference>
<name>A0A7W4ID04_9PROT</name>
<dbReference type="Pfam" id="PF08546">
    <property type="entry name" value="ApbA_C"/>
    <property type="match status" value="1"/>
</dbReference>
<dbReference type="GO" id="GO:0008677">
    <property type="term" value="F:2-dehydropantoate 2-reductase activity"/>
    <property type="evidence" value="ECO:0007669"/>
    <property type="project" value="UniProtKB-EC"/>
</dbReference>
<comment type="caution">
    <text evidence="9">The sequence shown here is derived from an EMBL/GenBank/DDBJ whole genome shotgun (WGS) entry which is preliminary data.</text>
</comment>
<dbReference type="InterPro" id="IPR013752">
    <property type="entry name" value="KPA_reductase"/>
</dbReference>
<evidence type="ECO:0000259" key="7">
    <source>
        <dbReference type="Pfam" id="PF02558"/>
    </source>
</evidence>
<comment type="pathway">
    <text evidence="1">Cofactor biosynthesis; (R)-pantothenate biosynthesis; (R)-pantoate from 3-methyl-2-oxobutanoate: step 2/2.</text>
</comment>
<dbReference type="GO" id="GO:0015940">
    <property type="term" value="P:pantothenate biosynthetic process"/>
    <property type="evidence" value="ECO:0007669"/>
    <property type="project" value="UniProtKB-UniPathway"/>
</dbReference>
<dbReference type="EC" id="1.1.1.169" evidence="2"/>
<dbReference type="UniPathway" id="UPA00028">
    <property type="reaction ID" value="UER00004"/>
</dbReference>
<evidence type="ECO:0000256" key="2">
    <source>
        <dbReference type="ARBA" id="ARBA00013014"/>
    </source>
</evidence>
<feature type="domain" description="Ketopantoate reductase C-terminal" evidence="8">
    <location>
        <begin position="198"/>
        <end position="316"/>
    </location>
</feature>
<evidence type="ECO:0000313" key="10">
    <source>
        <dbReference type="Proteomes" id="UP000589085"/>
    </source>
</evidence>
<dbReference type="RefSeq" id="WP_182997382.1">
    <property type="nucleotide sequence ID" value="NZ_JABEQJ010000011.1"/>
</dbReference>
<sequence length="329" mass="33414">MTTPRICVAGIGAIGGTLAATLARGGAPVSLIARGETLSHLRAHGLTLTGAGQAYTCRPDAAERASGPADILFLAVKSHQLPSLLPAILPAVGPETLIVPVVNGIPWWMTAGDAPPAFRAIAPLLDPTGRLAIHLPTRQIAGCVAYAFSASPAPGRVHSLRPMRLMLGPATSGPHARLDQLADLLRACGIDACIADTIRGEIWTKLAGNVASNPLSVITGATLAAMATTPATRAIVHATLNEAIAVGTACGIPPLKPAGAICDIMAAAGAHETSMLQDFRAGRTLETVAIGDALVALAAHLGVPTPVTATLLGLVTFQCTSLPVKEQTS</sequence>
<evidence type="ECO:0000256" key="5">
    <source>
        <dbReference type="ARBA" id="ARBA00032024"/>
    </source>
</evidence>
<dbReference type="PANTHER" id="PTHR21708">
    <property type="entry name" value="PROBABLE 2-DEHYDROPANTOATE 2-REDUCTASE"/>
    <property type="match status" value="1"/>
</dbReference>
<evidence type="ECO:0000256" key="3">
    <source>
        <dbReference type="ARBA" id="ARBA00019465"/>
    </source>
</evidence>
<dbReference type="InterPro" id="IPR036291">
    <property type="entry name" value="NAD(P)-bd_dom_sf"/>
</dbReference>
<dbReference type="GO" id="GO:0005737">
    <property type="term" value="C:cytoplasm"/>
    <property type="evidence" value="ECO:0007669"/>
    <property type="project" value="TreeGrafter"/>
</dbReference>
<protein>
    <recommendedName>
        <fullName evidence="3">2-dehydropantoate 2-reductase</fullName>
        <ecNumber evidence="2">1.1.1.169</ecNumber>
    </recommendedName>
    <alternativeName>
        <fullName evidence="5">Ketopantoate reductase</fullName>
    </alternativeName>
</protein>
<dbReference type="SUPFAM" id="SSF51735">
    <property type="entry name" value="NAD(P)-binding Rossmann-fold domains"/>
    <property type="match status" value="1"/>
</dbReference>
<dbReference type="Pfam" id="PF02558">
    <property type="entry name" value="ApbA"/>
    <property type="match status" value="1"/>
</dbReference>
<feature type="domain" description="Ketopantoate reductase N-terminal" evidence="7">
    <location>
        <begin position="6"/>
        <end position="169"/>
    </location>
</feature>
<evidence type="ECO:0000256" key="4">
    <source>
        <dbReference type="ARBA" id="ARBA00022655"/>
    </source>
</evidence>
<dbReference type="EMBL" id="JABEQJ010000011">
    <property type="protein sequence ID" value="MBB2160517.1"/>
    <property type="molecule type" value="Genomic_DNA"/>
</dbReference>
<dbReference type="InterPro" id="IPR051402">
    <property type="entry name" value="KPR-Related"/>
</dbReference>
<proteinExistence type="predicted"/>
<gene>
    <name evidence="9" type="ORF">HLH48_10075</name>
</gene>
<evidence type="ECO:0000256" key="1">
    <source>
        <dbReference type="ARBA" id="ARBA00004994"/>
    </source>
</evidence>
<dbReference type="InterPro" id="IPR013328">
    <property type="entry name" value="6PGD_dom2"/>
</dbReference>
<evidence type="ECO:0000259" key="8">
    <source>
        <dbReference type="Pfam" id="PF08546"/>
    </source>
</evidence>
<dbReference type="NCBIfam" id="NF005089">
    <property type="entry name" value="PRK06522.1-4"/>
    <property type="match status" value="1"/>
</dbReference>
<organism evidence="9 10">
    <name type="scientific">Gluconacetobacter sacchari</name>
    <dbReference type="NCBI Taxonomy" id="92759"/>
    <lineage>
        <taxon>Bacteria</taxon>
        <taxon>Pseudomonadati</taxon>
        <taxon>Pseudomonadota</taxon>
        <taxon>Alphaproteobacteria</taxon>
        <taxon>Acetobacterales</taxon>
        <taxon>Acetobacteraceae</taxon>
        <taxon>Gluconacetobacter</taxon>
    </lineage>
</organism>
<dbReference type="AlphaFoldDB" id="A0A7W4ID04"/>